<dbReference type="InterPro" id="IPR004046">
    <property type="entry name" value="GST_C"/>
</dbReference>
<name>A0A9N9U6N1_9HYPO</name>
<dbReference type="PROSITE" id="PS50405">
    <property type="entry name" value="GST_CTER"/>
    <property type="match status" value="1"/>
</dbReference>
<comment type="similarity">
    <text evidence="1">Belongs to the GST superfamily.</text>
</comment>
<dbReference type="CDD" id="cd03046">
    <property type="entry name" value="GST_N_GTT1_like"/>
    <property type="match status" value="1"/>
</dbReference>
<dbReference type="SFLD" id="SFLDS00019">
    <property type="entry name" value="Glutathione_Transferase_(cytos"/>
    <property type="match status" value="1"/>
</dbReference>
<reference evidence="5" key="1">
    <citation type="submission" date="2019-06" db="EMBL/GenBank/DDBJ databases">
        <authorList>
            <person name="Broberg M."/>
        </authorList>
    </citation>
    <scope>NUCLEOTIDE SEQUENCE [LARGE SCALE GENOMIC DNA]</scope>
</reference>
<dbReference type="InterPro" id="IPR004045">
    <property type="entry name" value="Glutathione_S-Trfase_N"/>
</dbReference>
<dbReference type="OrthoDB" id="2309723at2759"/>
<protein>
    <recommendedName>
        <fullName evidence="6">Glutathione S-transferase</fullName>
    </recommendedName>
</protein>
<dbReference type="SFLD" id="SFLDG00358">
    <property type="entry name" value="Main_(cytGST)"/>
    <property type="match status" value="1"/>
</dbReference>
<dbReference type="InterPro" id="IPR036249">
    <property type="entry name" value="Thioredoxin-like_sf"/>
</dbReference>
<dbReference type="AlphaFoldDB" id="A0A9N9U6N1"/>
<dbReference type="Proteomes" id="UP000754883">
    <property type="component" value="Unassembled WGS sequence"/>
</dbReference>
<feature type="domain" description="GST C-terminal" evidence="3">
    <location>
        <begin position="91"/>
        <end position="225"/>
    </location>
</feature>
<evidence type="ECO:0000259" key="3">
    <source>
        <dbReference type="PROSITE" id="PS50405"/>
    </source>
</evidence>
<reference evidence="4 5" key="2">
    <citation type="submission" date="2021-10" db="EMBL/GenBank/DDBJ databases">
        <authorList>
            <person name="Piombo E."/>
        </authorList>
    </citation>
    <scope>NUCLEOTIDE SEQUENCE [LARGE SCALE GENOMIC DNA]</scope>
</reference>
<dbReference type="PROSITE" id="PS50404">
    <property type="entry name" value="GST_NTER"/>
    <property type="match status" value="1"/>
</dbReference>
<dbReference type="Gene3D" id="1.20.1050.10">
    <property type="match status" value="1"/>
</dbReference>
<gene>
    <name evidence="4" type="ORF">CBYS24578_00017908</name>
</gene>
<dbReference type="InterPro" id="IPR036282">
    <property type="entry name" value="Glutathione-S-Trfase_C_sf"/>
</dbReference>
<proteinExistence type="inferred from homology"/>
<dbReference type="Gene3D" id="3.40.30.10">
    <property type="entry name" value="Glutaredoxin"/>
    <property type="match status" value="1"/>
</dbReference>
<comment type="caution">
    <text evidence="4">The sequence shown here is derived from an EMBL/GenBank/DDBJ whole genome shotgun (WGS) entry which is preliminary data.</text>
</comment>
<keyword evidence="5" id="KW-1185">Reference proteome</keyword>
<dbReference type="Pfam" id="PF00043">
    <property type="entry name" value="GST_C"/>
    <property type="match status" value="1"/>
</dbReference>
<dbReference type="SFLD" id="SFLDG01150">
    <property type="entry name" value="Main.1:_Beta-like"/>
    <property type="match status" value="1"/>
</dbReference>
<evidence type="ECO:0000259" key="2">
    <source>
        <dbReference type="PROSITE" id="PS50404"/>
    </source>
</evidence>
<dbReference type="PANTHER" id="PTHR44051">
    <property type="entry name" value="GLUTATHIONE S-TRANSFERASE-RELATED"/>
    <property type="match status" value="1"/>
</dbReference>
<evidence type="ECO:0000256" key="1">
    <source>
        <dbReference type="ARBA" id="ARBA00007409"/>
    </source>
</evidence>
<sequence length="227" mass="25696">MTLIVHHLQVSQSERIPWLCEELGIDYELKNYKRAPIFAPPEYKALHPQGTAPTIQDGDLFLAESGACIEYIYHKHGPSNPNGPKLFLEPADPAYAEFLYWWHWSNSNFQSSLTRSMLVQRTGLGDDNPTVKYGRERFAASLKTLDDRLKGNKWLVGEKFTVADIMLVCSLTTMRYFFSYSLGGYGGILGYLQRVSEREAYQRAMKKSDPGMELVLGAEGPSKPFGM</sequence>
<organism evidence="4 5">
    <name type="scientific">Clonostachys byssicola</name>
    <dbReference type="NCBI Taxonomy" id="160290"/>
    <lineage>
        <taxon>Eukaryota</taxon>
        <taxon>Fungi</taxon>
        <taxon>Dikarya</taxon>
        <taxon>Ascomycota</taxon>
        <taxon>Pezizomycotina</taxon>
        <taxon>Sordariomycetes</taxon>
        <taxon>Hypocreomycetidae</taxon>
        <taxon>Hypocreales</taxon>
        <taxon>Bionectriaceae</taxon>
        <taxon>Clonostachys</taxon>
    </lineage>
</organism>
<accession>A0A9N9U6N1</accession>
<dbReference type="InterPro" id="IPR040079">
    <property type="entry name" value="Glutathione_S-Trfase"/>
</dbReference>
<evidence type="ECO:0000313" key="5">
    <source>
        <dbReference type="Proteomes" id="UP000754883"/>
    </source>
</evidence>
<dbReference type="SUPFAM" id="SSF47616">
    <property type="entry name" value="GST C-terminal domain-like"/>
    <property type="match status" value="1"/>
</dbReference>
<evidence type="ECO:0008006" key="6">
    <source>
        <dbReference type="Google" id="ProtNLM"/>
    </source>
</evidence>
<dbReference type="PANTHER" id="PTHR44051:SF9">
    <property type="entry name" value="GLUTATHIONE S-TRANSFERASE 1"/>
    <property type="match status" value="1"/>
</dbReference>
<dbReference type="InterPro" id="IPR010987">
    <property type="entry name" value="Glutathione-S-Trfase_C-like"/>
</dbReference>
<dbReference type="EMBL" id="CABFNO020001359">
    <property type="protein sequence ID" value="CAG9983180.1"/>
    <property type="molecule type" value="Genomic_DNA"/>
</dbReference>
<evidence type="ECO:0000313" key="4">
    <source>
        <dbReference type="EMBL" id="CAG9983180.1"/>
    </source>
</evidence>
<feature type="domain" description="GST N-terminal" evidence="2">
    <location>
        <begin position="1"/>
        <end position="80"/>
    </location>
</feature>
<dbReference type="SUPFAM" id="SSF52833">
    <property type="entry name" value="Thioredoxin-like"/>
    <property type="match status" value="1"/>
</dbReference>
<dbReference type="Pfam" id="PF13409">
    <property type="entry name" value="GST_N_2"/>
    <property type="match status" value="1"/>
</dbReference>